<evidence type="ECO:0000313" key="3">
    <source>
        <dbReference type="Proteomes" id="UP001430848"/>
    </source>
</evidence>
<dbReference type="Proteomes" id="UP001430848">
    <property type="component" value="Unassembled WGS sequence"/>
</dbReference>
<dbReference type="EMBL" id="JAKNSF020000026">
    <property type="protein sequence ID" value="KAK7730278.1"/>
    <property type="molecule type" value="Genomic_DNA"/>
</dbReference>
<evidence type="ECO:0000313" key="2">
    <source>
        <dbReference type="EMBL" id="KAK7730278.1"/>
    </source>
</evidence>
<feature type="region of interest" description="Disordered" evidence="1">
    <location>
        <begin position="1"/>
        <end position="21"/>
    </location>
</feature>
<keyword evidence="3" id="KW-1185">Reference proteome</keyword>
<name>A0ABR1P9Z8_DIAER</name>
<accession>A0ABR1P9Z8</accession>
<sequence length="242" mass="28181">MAHLQTIAEAPARHGSGRLPLTSHKQIRQAEEHDEWDSGSITKRYHRLRAEELQGFVHSLKDNEVEKFKLKMDARRVKRSRTKLAESNKTRLLFDEVHEAFSQWRLEADGRPDVQFKYTTDERDGHFKDLNFLEEDDIDVNGDATDDTGPEHDFKAGFLFFQKCGIGWKKTTHYGHGFDKHEKFPNQKITVHKALFGKEHNPFSETKDKDGRRHLKYIHLPANHMGWVEARPKENDQPDTGA</sequence>
<protein>
    <submittedName>
        <fullName evidence="2">Uncharacterized protein</fullName>
    </submittedName>
</protein>
<evidence type="ECO:0000256" key="1">
    <source>
        <dbReference type="SAM" id="MobiDB-lite"/>
    </source>
</evidence>
<organism evidence="2 3">
    <name type="scientific">Diaporthe eres</name>
    <name type="common">Phomopsis oblonga</name>
    <dbReference type="NCBI Taxonomy" id="83184"/>
    <lineage>
        <taxon>Eukaryota</taxon>
        <taxon>Fungi</taxon>
        <taxon>Dikarya</taxon>
        <taxon>Ascomycota</taxon>
        <taxon>Pezizomycotina</taxon>
        <taxon>Sordariomycetes</taxon>
        <taxon>Sordariomycetidae</taxon>
        <taxon>Diaporthales</taxon>
        <taxon>Diaporthaceae</taxon>
        <taxon>Diaporthe</taxon>
        <taxon>Diaporthe eres species complex</taxon>
    </lineage>
</organism>
<reference evidence="2 3" key="1">
    <citation type="submission" date="2024-02" db="EMBL/GenBank/DDBJ databases">
        <title>De novo assembly and annotation of 12 fungi associated with fruit tree decline syndrome in Ontario, Canada.</title>
        <authorList>
            <person name="Sulman M."/>
            <person name="Ellouze W."/>
            <person name="Ilyukhin E."/>
        </authorList>
    </citation>
    <scope>NUCLEOTIDE SEQUENCE [LARGE SCALE GENOMIC DNA]</scope>
    <source>
        <strain evidence="2 3">M169</strain>
    </source>
</reference>
<gene>
    <name evidence="2" type="ORF">SLS63_005848</name>
</gene>
<proteinExistence type="predicted"/>
<comment type="caution">
    <text evidence="2">The sequence shown here is derived from an EMBL/GenBank/DDBJ whole genome shotgun (WGS) entry which is preliminary data.</text>
</comment>